<dbReference type="InterPro" id="IPR013974">
    <property type="entry name" value="SAF"/>
</dbReference>
<sequence>MIHCVLHDPNDSVAVVVTEGVKAGQQLTALILDEDRTITVPCKADIPLGHKVAMKDMPAGTTVIKYGIDIGKVVADIKAGDHAHVHNIKTKRW</sequence>
<dbReference type="GO" id="GO:0016829">
    <property type="term" value="F:lyase activity"/>
    <property type="evidence" value="ECO:0007669"/>
    <property type="project" value="UniProtKB-KW"/>
</dbReference>
<dbReference type="RefSeq" id="WP_106228745.1">
    <property type="nucleotide sequence ID" value="NZ_PVTV01000018.1"/>
</dbReference>
<dbReference type="Gene3D" id="2.30.130.110">
    <property type="match status" value="1"/>
</dbReference>
<dbReference type="FunFam" id="2.30.130.110:FF:000003">
    <property type="entry name" value="D-galactarate dehydratase"/>
    <property type="match status" value="1"/>
</dbReference>
<dbReference type="AlphaFoldDB" id="A0A2T0XBI8"/>
<dbReference type="InterPro" id="IPR044144">
    <property type="entry name" value="SAF_UxaA/GarD"/>
</dbReference>
<evidence type="ECO:0000259" key="2">
    <source>
        <dbReference type="SMART" id="SM00858"/>
    </source>
</evidence>
<protein>
    <submittedName>
        <fullName evidence="3">(2R)-sulfolactate sulfo-lyase subunit alpha</fullName>
    </submittedName>
</protein>
<evidence type="ECO:0000313" key="4">
    <source>
        <dbReference type="Proteomes" id="UP000238308"/>
    </source>
</evidence>
<dbReference type="EMBL" id="PVTV01000018">
    <property type="protein sequence ID" value="PRY96306.1"/>
    <property type="molecule type" value="Genomic_DNA"/>
</dbReference>
<gene>
    <name evidence="3" type="ORF">BCM14_2928</name>
</gene>
<evidence type="ECO:0000313" key="3">
    <source>
        <dbReference type="EMBL" id="PRY96306.1"/>
    </source>
</evidence>
<keyword evidence="4" id="KW-1185">Reference proteome</keyword>
<name>A0A2T0XBI8_9BURK</name>
<keyword evidence="1 3" id="KW-0456">Lyase</keyword>
<organism evidence="3 4">
    <name type="scientific">Jezberella montanilacus</name>
    <dbReference type="NCBI Taxonomy" id="323426"/>
    <lineage>
        <taxon>Bacteria</taxon>
        <taxon>Pseudomonadati</taxon>
        <taxon>Pseudomonadota</taxon>
        <taxon>Betaproteobacteria</taxon>
        <taxon>Burkholderiales</taxon>
        <taxon>Alcaligenaceae</taxon>
        <taxon>Jezberella</taxon>
    </lineage>
</organism>
<accession>A0A2T0XBI8</accession>
<proteinExistence type="predicted"/>
<dbReference type="Proteomes" id="UP000238308">
    <property type="component" value="Unassembled WGS sequence"/>
</dbReference>
<comment type="caution">
    <text evidence="3">The sequence shown here is derived from an EMBL/GenBank/DDBJ whole genome shotgun (WGS) entry which is preliminary data.</text>
</comment>
<evidence type="ECO:0000256" key="1">
    <source>
        <dbReference type="ARBA" id="ARBA00023239"/>
    </source>
</evidence>
<dbReference type="CDD" id="cd11613">
    <property type="entry name" value="SAF_AH_GD"/>
    <property type="match status" value="1"/>
</dbReference>
<dbReference type="OrthoDB" id="9804574at2"/>
<reference evidence="3 4" key="1">
    <citation type="submission" date="2018-03" db="EMBL/GenBank/DDBJ databases">
        <title>Genomic Encyclopedia of Type Strains, Phase III (KMG-III): the genomes of soil and plant-associated and newly described type strains.</title>
        <authorList>
            <person name="Whitman W."/>
        </authorList>
    </citation>
    <scope>NUCLEOTIDE SEQUENCE [LARGE SCALE GENOMIC DNA]</scope>
    <source>
        <strain evidence="3 4">MWH-P2sevCIIIb</strain>
    </source>
</reference>
<feature type="domain" description="SAF" evidence="2">
    <location>
        <begin position="11"/>
        <end position="89"/>
    </location>
</feature>
<dbReference type="SMART" id="SM00858">
    <property type="entry name" value="SAF"/>
    <property type="match status" value="1"/>
</dbReference>